<dbReference type="AlphaFoldDB" id="A1CQT2"/>
<dbReference type="OMA" id="FWNLVHI"/>
<dbReference type="GO" id="GO:0020037">
    <property type="term" value="F:heme binding"/>
    <property type="evidence" value="ECO:0007669"/>
    <property type="project" value="InterPro"/>
</dbReference>
<keyword evidence="4" id="KW-0444">Lipid biosynthesis</keyword>
<keyword evidence="8" id="KW-0349">Heme</keyword>
<dbReference type="Gene3D" id="1.10.630.10">
    <property type="entry name" value="Cytochrome P450"/>
    <property type="match status" value="1"/>
</dbReference>
<dbReference type="GO" id="GO:0016705">
    <property type="term" value="F:oxidoreductase activity, acting on paired donors, with incorporation or reduction of molecular oxygen"/>
    <property type="evidence" value="ECO:0007669"/>
    <property type="project" value="InterPro"/>
</dbReference>
<accession>A1CQT2</accession>
<dbReference type="Proteomes" id="UP000006701">
    <property type="component" value="Unassembled WGS sequence"/>
</dbReference>
<evidence type="ECO:0000313" key="10">
    <source>
        <dbReference type="Proteomes" id="UP000006701"/>
    </source>
</evidence>
<comment type="subcellular location">
    <subcellularLocation>
        <location evidence="2">Endoplasmic reticulum membrane</location>
        <topology evidence="2">Single-pass membrane protein</topology>
    </subcellularLocation>
</comment>
<name>A1CQT2_ASPCL</name>
<evidence type="ECO:0000256" key="6">
    <source>
        <dbReference type="ARBA" id="ARBA00023002"/>
    </source>
</evidence>
<keyword evidence="7 8" id="KW-0408">Iron</keyword>
<keyword evidence="5 8" id="KW-0479">Metal-binding</keyword>
<evidence type="ECO:0000256" key="8">
    <source>
        <dbReference type="PIRSR" id="PIRSR602403-1"/>
    </source>
</evidence>
<dbReference type="GeneID" id="4701058"/>
<dbReference type="InterPro" id="IPR002403">
    <property type="entry name" value="Cyt_P450_E_grp-IV"/>
</dbReference>
<comment type="cofactor">
    <cofactor evidence="1 8">
        <name>heme</name>
        <dbReference type="ChEBI" id="CHEBI:30413"/>
    </cofactor>
</comment>
<dbReference type="OrthoDB" id="3366823at2759"/>
<dbReference type="EMBL" id="DS027059">
    <property type="protein sequence ID" value="EAW08003.1"/>
    <property type="molecule type" value="Genomic_DNA"/>
</dbReference>
<dbReference type="CDD" id="cd11040">
    <property type="entry name" value="CYP7_CYP8-like"/>
    <property type="match status" value="1"/>
</dbReference>
<dbReference type="InterPro" id="IPR001128">
    <property type="entry name" value="Cyt_P450"/>
</dbReference>
<evidence type="ECO:0000256" key="5">
    <source>
        <dbReference type="ARBA" id="ARBA00022723"/>
    </source>
</evidence>
<dbReference type="VEuPathDB" id="FungiDB:ACLA_027250"/>
<dbReference type="RefSeq" id="XP_001269429.1">
    <property type="nucleotide sequence ID" value="XM_001269428.1"/>
</dbReference>
<evidence type="ECO:0000256" key="1">
    <source>
        <dbReference type="ARBA" id="ARBA00001971"/>
    </source>
</evidence>
<dbReference type="HOGENOM" id="CLU_018012_0_0_1"/>
<dbReference type="KEGG" id="act:ACLA_027250"/>
<dbReference type="PANTHER" id="PTHR24306:SF7">
    <property type="entry name" value="AHBB"/>
    <property type="match status" value="1"/>
</dbReference>
<evidence type="ECO:0000256" key="2">
    <source>
        <dbReference type="ARBA" id="ARBA00004389"/>
    </source>
</evidence>
<protein>
    <submittedName>
        <fullName evidence="9">Cytochrome P450, putative</fullName>
    </submittedName>
</protein>
<dbReference type="InterPro" id="IPR036396">
    <property type="entry name" value="Cyt_P450_sf"/>
</dbReference>
<keyword evidence="4" id="KW-0443">Lipid metabolism</keyword>
<dbReference type="Pfam" id="PF00067">
    <property type="entry name" value="p450"/>
    <property type="match status" value="1"/>
</dbReference>
<evidence type="ECO:0000256" key="3">
    <source>
        <dbReference type="ARBA" id="ARBA00010617"/>
    </source>
</evidence>
<dbReference type="SUPFAM" id="SSF48264">
    <property type="entry name" value="Cytochrome P450"/>
    <property type="match status" value="1"/>
</dbReference>
<evidence type="ECO:0000313" key="9">
    <source>
        <dbReference type="EMBL" id="EAW08003.1"/>
    </source>
</evidence>
<feature type="binding site" description="axial binding residue" evidence="8">
    <location>
        <position position="519"/>
    </location>
    <ligand>
        <name>heme</name>
        <dbReference type="ChEBI" id="CHEBI:30413"/>
    </ligand>
    <ligandPart>
        <name>Fe</name>
        <dbReference type="ChEBI" id="CHEBI:18248"/>
    </ligandPart>
</feature>
<sequence>MGDPGVFSSSLLQSLLSNDPRELIWPTLLAIIVFSCLATRIITGFQSWPEKGAGAGLPRLIRTVPYWVPWLGHGISFGWDHVVTHQESRNHMDEAVFAIIMGGTRHNIVVSPSLARAILSSRSTSSVSLINYALEKIGGDKGAIRGLSSSDHHLIHHNNPNLFMREPFLTDASKDATSLIERETPNLVTFCRSMVDQAPWERGSEAEVIDGHDKPISTVNLFALVRNFVGHITTSVFMGQALLEAFPDLLDDIWVFDSHFLALSLGAPRWLPLPGVSAAYAARDRILENLAAFHQAFVSWDDGNEPAVEFRDLEDVSEPVKQRIRKFKELGLSAKSSAPGHLSLLWAMNANSPNAVFWHILRIYSDPALLEEVRKEIAPYVKVSRPSREETGFPFLEPPKISLDSDGLFKSCVLLKASFYETMRLDSASLSFREVTTDLTVTESLEDAAAAGLTQPRTYAIKKGENVSVVHGAVQRDPRFFSNPDQFDPLRFVITDPETGEKRAEMHTISPFGGGVSGCKGRAFAERKILLFSAAIISMWDIEPVEGSEFKIPRHRRSTGQFAPKNDIRVRMSTRV</sequence>
<dbReference type="STRING" id="344612.A1CQT2"/>
<dbReference type="GO" id="GO:0005789">
    <property type="term" value="C:endoplasmic reticulum membrane"/>
    <property type="evidence" value="ECO:0007669"/>
    <property type="project" value="UniProtKB-SubCell"/>
</dbReference>
<proteinExistence type="inferred from homology"/>
<keyword evidence="6" id="KW-0560">Oxidoreductase</keyword>
<keyword evidence="10" id="KW-1185">Reference proteome</keyword>
<dbReference type="eggNOG" id="KOG0684">
    <property type="taxonomic scope" value="Eukaryota"/>
</dbReference>
<evidence type="ECO:0000256" key="7">
    <source>
        <dbReference type="ARBA" id="ARBA00023004"/>
    </source>
</evidence>
<organism evidence="9 10">
    <name type="scientific">Aspergillus clavatus (strain ATCC 1007 / CBS 513.65 / DSM 816 / NCTC 3887 / NRRL 1 / QM 1276 / 107)</name>
    <dbReference type="NCBI Taxonomy" id="344612"/>
    <lineage>
        <taxon>Eukaryota</taxon>
        <taxon>Fungi</taxon>
        <taxon>Dikarya</taxon>
        <taxon>Ascomycota</taxon>
        <taxon>Pezizomycotina</taxon>
        <taxon>Eurotiomycetes</taxon>
        <taxon>Eurotiomycetidae</taxon>
        <taxon>Eurotiales</taxon>
        <taxon>Aspergillaceae</taxon>
        <taxon>Aspergillus</taxon>
        <taxon>Aspergillus subgen. Fumigati</taxon>
    </lineage>
</organism>
<dbReference type="GO" id="GO:0004497">
    <property type="term" value="F:monooxygenase activity"/>
    <property type="evidence" value="ECO:0007669"/>
    <property type="project" value="InterPro"/>
</dbReference>
<gene>
    <name evidence="9" type="ORF">ACLA_027250</name>
</gene>
<dbReference type="PANTHER" id="PTHR24306">
    <property type="match status" value="1"/>
</dbReference>
<reference evidence="9 10" key="1">
    <citation type="journal article" date="2008" name="PLoS Genet.">
        <title>Genomic islands in the pathogenic filamentous fungus Aspergillus fumigatus.</title>
        <authorList>
            <person name="Fedorova N.D."/>
            <person name="Khaldi N."/>
            <person name="Joardar V.S."/>
            <person name="Maiti R."/>
            <person name="Amedeo P."/>
            <person name="Anderson M.J."/>
            <person name="Crabtree J."/>
            <person name="Silva J.C."/>
            <person name="Badger J.H."/>
            <person name="Albarraq A."/>
            <person name="Angiuoli S."/>
            <person name="Bussey H."/>
            <person name="Bowyer P."/>
            <person name="Cotty P.J."/>
            <person name="Dyer P.S."/>
            <person name="Egan A."/>
            <person name="Galens K."/>
            <person name="Fraser-Liggett C.M."/>
            <person name="Haas B.J."/>
            <person name="Inman J.M."/>
            <person name="Kent R."/>
            <person name="Lemieux S."/>
            <person name="Malavazi I."/>
            <person name="Orvis J."/>
            <person name="Roemer T."/>
            <person name="Ronning C.M."/>
            <person name="Sundaram J.P."/>
            <person name="Sutton G."/>
            <person name="Turner G."/>
            <person name="Venter J.C."/>
            <person name="White O.R."/>
            <person name="Whitty B.R."/>
            <person name="Youngman P."/>
            <person name="Wolfe K.H."/>
            <person name="Goldman G.H."/>
            <person name="Wortman J.R."/>
            <person name="Jiang B."/>
            <person name="Denning D.W."/>
            <person name="Nierman W.C."/>
        </authorList>
    </citation>
    <scope>NUCLEOTIDE SEQUENCE [LARGE SCALE GENOMIC DNA]</scope>
    <source>
        <strain evidence="10">ATCC 1007 / CBS 513.65 / DSM 816 / NCTC 3887 / NRRL 1</strain>
    </source>
</reference>
<comment type="similarity">
    <text evidence="3">Belongs to the cytochrome P450 family.</text>
</comment>
<dbReference type="PRINTS" id="PR00465">
    <property type="entry name" value="EP450IV"/>
</dbReference>
<evidence type="ECO:0000256" key="4">
    <source>
        <dbReference type="ARBA" id="ARBA00022516"/>
    </source>
</evidence>
<dbReference type="GO" id="GO:0005506">
    <property type="term" value="F:iron ion binding"/>
    <property type="evidence" value="ECO:0007669"/>
    <property type="project" value="InterPro"/>
</dbReference>